<dbReference type="CDD" id="cd00788">
    <property type="entry name" value="KU70"/>
    <property type="match status" value="1"/>
</dbReference>
<comment type="catalytic activity">
    <reaction evidence="19">
        <text>ATP + H2O = ADP + phosphate + H(+)</text>
        <dbReference type="Rhea" id="RHEA:13065"/>
        <dbReference type="ChEBI" id="CHEBI:15377"/>
        <dbReference type="ChEBI" id="CHEBI:15378"/>
        <dbReference type="ChEBI" id="CHEBI:30616"/>
        <dbReference type="ChEBI" id="CHEBI:43474"/>
        <dbReference type="ChEBI" id="CHEBI:456216"/>
        <dbReference type="EC" id="3.6.4.12"/>
    </reaction>
</comment>
<comment type="function">
    <text evidence="17">Single-stranded DNA-dependent ATP-dependent helicase. Involved in non-homologous end joining (NHEJ) DNA double strand break repair. DNA-binding is sequence-independent but has a high affinity to nicks in double-stranded DNA and to the ends of duplex DNA. Binds to naturally occurring chromosomal ends, and therefore provides chromosomal end protection. Required also for telomere recombination to repair telomeric ends in the absence of telomerase. KU70, of the KU70/KU80 heterodimer, binds to the stem loop of TLC1, the RNA component of telomerase. Involved in telomere maintenance. Interacts with telomeric repeats and subtelomeric sequences thereby controlling telomere length and protecting against subtelomeric rearrangement. Maintains telomeric chromatin, which is involved in silencing the expression of genes located at the telomere. Required for mating-type switching.</text>
</comment>
<feature type="active site" description="Schiff-base intermediate with DNA; for 5'-deoxyribose-5-phosphate lyase activity" evidence="20">
    <location>
        <position position="28"/>
    </location>
</feature>
<evidence type="ECO:0000256" key="17">
    <source>
        <dbReference type="ARBA" id="ARBA00024890"/>
    </source>
</evidence>
<dbReference type="GO" id="GO:0006303">
    <property type="term" value="P:double-strand break repair via nonhomologous end joining"/>
    <property type="evidence" value="ECO:0007669"/>
    <property type="project" value="InterPro"/>
</dbReference>
<dbReference type="GO" id="GO:0042162">
    <property type="term" value="F:telomeric DNA binding"/>
    <property type="evidence" value="ECO:0007669"/>
    <property type="project" value="InterPro"/>
</dbReference>
<dbReference type="InterPro" id="IPR036465">
    <property type="entry name" value="vWFA_dom_sf"/>
</dbReference>
<dbReference type="InterPro" id="IPR006164">
    <property type="entry name" value="DNA_bd_Ku70/Ku80"/>
</dbReference>
<dbReference type="PIRSF" id="PIRSF003033">
    <property type="entry name" value="Ku70"/>
    <property type="match status" value="1"/>
</dbReference>
<keyword evidence="6" id="KW-0158">Chromosome</keyword>
<dbReference type="GO" id="GO:0016787">
    <property type="term" value="F:hydrolase activity"/>
    <property type="evidence" value="ECO:0007669"/>
    <property type="project" value="UniProtKB-KW"/>
</dbReference>
<keyword evidence="8" id="KW-0227">DNA damage</keyword>
<feature type="region of interest" description="Disordered" evidence="21">
    <location>
        <begin position="1"/>
        <end position="24"/>
    </location>
</feature>
<sequence length="633" mass="70960">MADRWNYQRKEEEDEEDEEDGFTESHYKAQKDALIFAIQVSESMLQAPPKSEDKNANKDSAALTALKCAYQVMQRRIISDPGDMIGIILFGTEKSKATETKLQNPHCYLLTDLEVPAADDVKALRSLVEEGEDADEILTPSKQPADIVMLLRLVLHLFQTKAPNFGSRRLFIITDNDDPCAGMKKNPSWDPAVGAKDIHDHGCSIELFPITHGDSKFDTSKFYDDIIYSDPVLDEANPGRITLAKSSDGLDLLRSLVSNINCRQTPKRAYFSGMPFEIGPGLTISVKGYNIIQKQVPARSCYIWLEGETPQVAVGETARLAEDSARTVENYEVKKAYKFGSEYVYFTDEEQKSIKQFGGACIRIIGFKDRSLLKFWASIKKSIYIFPSEESYIGSTRVFTALWQKLLKSKKVGVAWHIARKNGNPQLVAVIPSKDTSDEKSDDVRDGPELGTVVRTTNALTDRMNKVVQQLQLPGGAYNPSKYPNPALQWHYKILQALALEDVVPDQPEDATVPKYRAIHKRCGGYIQEWSQAADNVVGQIQEQKKIKRELEGANEEDEPRPAKKPRSITTKDKSTGEDGLSNIELRQRYDAGTLTKLTVAELRSAVSGRGLDTKGLKKDLVERLEQWVEENA</sequence>
<keyword evidence="12" id="KW-0779">Telomere</keyword>
<dbReference type="Gene3D" id="1.10.720.30">
    <property type="entry name" value="SAP domain"/>
    <property type="match status" value="1"/>
</dbReference>
<dbReference type="SMART" id="SM00513">
    <property type="entry name" value="SAP"/>
    <property type="match status" value="1"/>
</dbReference>
<evidence type="ECO:0000256" key="18">
    <source>
        <dbReference type="ARBA" id="ARBA00031811"/>
    </source>
</evidence>
<feature type="compositionally biased region" description="Basic and acidic residues" evidence="21">
    <location>
        <begin position="1"/>
        <end position="11"/>
    </location>
</feature>
<dbReference type="EMBL" id="RYZI01000004">
    <property type="protein sequence ID" value="RWA14735.1"/>
    <property type="molecule type" value="Genomic_DNA"/>
</dbReference>
<dbReference type="CDD" id="cd01458">
    <property type="entry name" value="vWA_ku"/>
    <property type="match status" value="1"/>
</dbReference>
<dbReference type="GO" id="GO:0000781">
    <property type="term" value="C:chromosome, telomeric region"/>
    <property type="evidence" value="ECO:0007669"/>
    <property type="project" value="UniProtKB-SubCell"/>
</dbReference>
<accession>A0A439DJZ8</accession>
<evidence type="ECO:0000256" key="7">
    <source>
        <dbReference type="ARBA" id="ARBA00022741"/>
    </source>
</evidence>
<name>A0A439DJZ8_9PEZI</name>
<dbReference type="PANTHER" id="PTHR12604">
    <property type="entry name" value="KU AUTOANTIGEN DNA HELICASE"/>
    <property type="match status" value="1"/>
</dbReference>
<dbReference type="PANTHER" id="PTHR12604:SF2">
    <property type="entry name" value="X-RAY REPAIR CROSS-COMPLEMENTING PROTEIN 6"/>
    <property type="match status" value="1"/>
</dbReference>
<feature type="domain" description="SAP" evidence="22">
    <location>
        <begin position="595"/>
        <end position="629"/>
    </location>
</feature>
<evidence type="ECO:0000256" key="8">
    <source>
        <dbReference type="ARBA" id="ARBA00022763"/>
    </source>
</evidence>
<keyword evidence="7" id="KW-0547">Nucleotide-binding</keyword>
<keyword evidence="24" id="KW-1185">Reference proteome</keyword>
<proteinExistence type="inferred from homology"/>
<dbReference type="InterPro" id="IPR047087">
    <property type="entry name" value="KU70_core_dom"/>
</dbReference>
<keyword evidence="13" id="KW-0238">DNA-binding</keyword>
<feature type="compositionally biased region" description="Acidic residues" evidence="21">
    <location>
        <begin position="12"/>
        <end position="22"/>
    </location>
</feature>
<evidence type="ECO:0000256" key="11">
    <source>
        <dbReference type="ARBA" id="ARBA00022840"/>
    </source>
</evidence>
<dbReference type="SUPFAM" id="SSF53300">
    <property type="entry name" value="vWA-like"/>
    <property type="match status" value="1"/>
</dbReference>
<evidence type="ECO:0000256" key="14">
    <source>
        <dbReference type="ARBA" id="ARBA00023172"/>
    </source>
</evidence>
<comment type="similarity">
    <text evidence="3">Belongs to the ku70 family.</text>
</comment>
<evidence type="ECO:0000256" key="20">
    <source>
        <dbReference type="PIRSR" id="PIRSR003033-1"/>
    </source>
</evidence>
<evidence type="ECO:0000256" key="6">
    <source>
        <dbReference type="ARBA" id="ARBA00022454"/>
    </source>
</evidence>
<keyword evidence="9" id="KW-0378">Hydrolase</keyword>
<dbReference type="Pfam" id="PF03730">
    <property type="entry name" value="Ku_C"/>
    <property type="match status" value="1"/>
</dbReference>
<reference evidence="23 24" key="1">
    <citation type="submission" date="2018-12" db="EMBL/GenBank/DDBJ databases">
        <title>Draft genome sequence of Xylaria grammica IHI A82.</title>
        <authorList>
            <person name="Buettner E."/>
            <person name="Kellner H."/>
        </authorList>
    </citation>
    <scope>NUCLEOTIDE SEQUENCE [LARGE SCALE GENOMIC DNA]</scope>
    <source>
        <strain evidence="23 24">IHI A82</strain>
    </source>
</reference>
<dbReference type="InterPro" id="IPR016194">
    <property type="entry name" value="SPOC-like_C_dom_sf"/>
</dbReference>
<dbReference type="STRING" id="363999.A0A439DJZ8"/>
<evidence type="ECO:0000256" key="2">
    <source>
        <dbReference type="ARBA" id="ARBA00004574"/>
    </source>
</evidence>
<dbReference type="Gene3D" id="3.40.50.410">
    <property type="entry name" value="von Willebrand factor, type A domain"/>
    <property type="match status" value="1"/>
</dbReference>
<dbReference type="GO" id="GO:0000723">
    <property type="term" value="P:telomere maintenance"/>
    <property type="evidence" value="ECO:0007669"/>
    <property type="project" value="InterPro"/>
</dbReference>
<dbReference type="GO" id="GO:0003690">
    <property type="term" value="F:double-stranded DNA binding"/>
    <property type="evidence" value="ECO:0007669"/>
    <property type="project" value="TreeGrafter"/>
</dbReference>
<dbReference type="GO" id="GO:0043564">
    <property type="term" value="C:Ku70:Ku80 complex"/>
    <property type="evidence" value="ECO:0007669"/>
    <property type="project" value="InterPro"/>
</dbReference>
<evidence type="ECO:0000313" key="24">
    <source>
        <dbReference type="Proteomes" id="UP000286045"/>
    </source>
</evidence>
<dbReference type="Proteomes" id="UP000286045">
    <property type="component" value="Unassembled WGS sequence"/>
</dbReference>
<dbReference type="SUPFAM" id="SSF100939">
    <property type="entry name" value="SPOC domain-like"/>
    <property type="match status" value="1"/>
</dbReference>
<evidence type="ECO:0000256" key="4">
    <source>
        <dbReference type="ARBA" id="ARBA00012551"/>
    </source>
</evidence>
<dbReference type="GO" id="GO:0005524">
    <property type="term" value="F:ATP binding"/>
    <property type="evidence" value="ECO:0007669"/>
    <property type="project" value="UniProtKB-KW"/>
</dbReference>
<keyword evidence="11" id="KW-0067">ATP-binding</keyword>
<comment type="caution">
    <text evidence="23">The sequence shown here is derived from an EMBL/GenBank/DDBJ whole genome shotgun (WGS) entry which is preliminary data.</text>
</comment>
<evidence type="ECO:0000256" key="15">
    <source>
        <dbReference type="ARBA" id="ARBA00023204"/>
    </source>
</evidence>
<evidence type="ECO:0000256" key="16">
    <source>
        <dbReference type="ARBA" id="ARBA00023242"/>
    </source>
</evidence>
<dbReference type="InterPro" id="IPR006165">
    <property type="entry name" value="Ku70"/>
</dbReference>
<dbReference type="InterPro" id="IPR036361">
    <property type="entry name" value="SAP_dom_sf"/>
</dbReference>
<evidence type="ECO:0000256" key="13">
    <source>
        <dbReference type="ARBA" id="ARBA00023125"/>
    </source>
</evidence>
<evidence type="ECO:0000256" key="10">
    <source>
        <dbReference type="ARBA" id="ARBA00022806"/>
    </source>
</evidence>
<keyword evidence="15" id="KW-0234">DNA repair</keyword>
<dbReference type="Pfam" id="PF02037">
    <property type="entry name" value="SAP"/>
    <property type="match status" value="1"/>
</dbReference>
<organism evidence="23 24">
    <name type="scientific">Xylaria grammica</name>
    <dbReference type="NCBI Taxonomy" id="363999"/>
    <lineage>
        <taxon>Eukaryota</taxon>
        <taxon>Fungi</taxon>
        <taxon>Dikarya</taxon>
        <taxon>Ascomycota</taxon>
        <taxon>Pezizomycotina</taxon>
        <taxon>Sordariomycetes</taxon>
        <taxon>Xylariomycetidae</taxon>
        <taxon>Xylariales</taxon>
        <taxon>Xylariaceae</taxon>
        <taxon>Xylaria</taxon>
    </lineage>
</organism>
<dbReference type="AlphaFoldDB" id="A0A439DJZ8"/>
<evidence type="ECO:0000256" key="5">
    <source>
        <dbReference type="ARBA" id="ARBA00021796"/>
    </source>
</evidence>
<keyword evidence="16" id="KW-0539">Nucleus</keyword>
<dbReference type="SMART" id="SM00559">
    <property type="entry name" value="Ku78"/>
    <property type="match status" value="1"/>
</dbReference>
<feature type="region of interest" description="Disordered" evidence="21">
    <location>
        <begin position="550"/>
        <end position="584"/>
    </location>
</feature>
<evidence type="ECO:0000256" key="21">
    <source>
        <dbReference type="SAM" id="MobiDB-lite"/>
    </source>
</evidence>
<dbReference type="SUPFAM" id="SSF68906">
    <property type="entry name" value="SAP domain"/>
    <property type="match status" value="1"/>
</dbReference>
<dbReference type="Gene3D" id="2.40.290.10">
    <property type="match status" value="1"/>
</dbReference>
<dbReference type="GO" id="GO:0003684">
    <property type="term" value="F:damaged DNA binding"/>
    <property type="evidence" value="ECO:0007669"/>
    <property type="project" value="InterPro"/>
</dbReference>
<dbReference type="GO" id="GO:0003678">
    <property type="term" value="F:DNA helicase activity"/>
    <property type="evidence" value="ECO:0007669"/>
    <property type="project" value="UniProtKB-EC"/>
</dbReference>
<evidence type="ECO:0000256" key="19">
    <source>
        <dbReference type="ARBA" id="ARBA00047995"/>
    </source>
</evidence>
<evidence type="ECO:0000313" key="23">
    <source>
        <dbReference type="EMBL" id="RWA14735.1"/>
    </source>
</evidence>
<dbReference type="InterPro" id="IPR005161">
    <property type="entry name" value="Ku_N"/>
</dbReference>
<dbReference type="Gene3D" id="1.10.1600.10">
    <property type="match status" value="1"/>
</dbReference>
<protein>
    <recommendedName>
        <fullName evidence="5">ATP-dependent DNA helicase II subunit 1</fullName>
        <ecNumber evidence="4">3.6.4.12</ecNumber>
    </recommendedName>
    <alternativeName>
        <fullName evidence="18">ATP-dependent DNA helicase II subunit Ku70</fullName>
    </alternativeName>
</protein>
<dbReference type="InterPro" id="IPR003034">
    <property type="entry name" value="SAP_dom"/>
</dbReference>
<dbReference type="PROSITE" id="PS50800">
    <property type="entry name" value="SAP"/>
    <property type="match status" value="1"/>
</dbReference>
<evidence type="ECO:0000256" key="12">
    <source>
        <dbReference type="ARBA" id="ARBA00022895"/>
    </source>
</evidence>
<dbReference type="Gene3D" id="4.10.970.10">
    <property type="entry name" value="Ku70, bridge and pillars"/>
    <property type="match status" value="1"/>
</dbReference>
<dbReference type="Pfam" id="PF02735">
    <property type="entry name" value="Ku"/>
    <property type="match status" value="1"/>
</dbReference>
<evidence type="ECO:0000256" key="1">
    <source>
        <dbReference type="ARBA" id="ARBA00004123"/>
    </source>
</evidence>
<gene>
    <name evidence="23" type="ORF">EKO27_g345</name>
</gene>
<dbReference type="GO" id="GO:0006310">
    <property type="term" value="P:DNA recombination"/>
    <property type="evidence" value="ECO:0007669"/>
    <property type="project" value="UniProtKB-KW"/>
</dbReference>
<evidence type="ECO:0000256" key="9">
    <source>
        <dbReference type="ARBA" id="ARBA00022801"/>
    </source>
</evidence>
<evidence type="ECO:0000259" key="22">
    <source>
        <dbReference type="PROSITE" id="PS50800"/>
    </source>
</evidence>
<keyword evidence="10" id="KW-0347">Helicase</keyword>
<dbReference type="InterPro" id="IPR027388">
    <property type="entry name" value="Ku70_bridge/pillars_dom_sf"/>
</dbReference>
<dbReference type="NCBIfam" id="TIGR00578">
    <property type="entry name" value="ku70"/>
    <property type="match status" value="1"/>
</dbReference>
<dbReference type="EC" id="3.6.4.12" evidence="4"/>
<keyword evidence="14" id="KW-0233">DNA recombination</keyword>
<dbReference type="InterPro" id="IPR005160">
    <property type="entry name" value="Ku_C"/>
</dbReference>
<comment type="subcellular location">
    <subcellularLocation>
        <location evidence="2">Chromosome</location>
        <location evidence="2">Telomere</location>
    </subcellularLocation>
    <subcellularLocation>
        <location evidence="1">Nucleus</location>
    </subcellularLocation>
</comment>
<evidence type="ECO:0000256" key="3">
    <source>
        <dbReference type="ARBA" id="ARBA00005240"/>
    </source>
</evidence>
<dbReference type="Pfam" id="PF03731">
    <property type="entry name" value="Ku_N"/>
    <property type="match status" value="1"/>
</dbReference>